<gene>
    <name evidence="1" type="ORF">MJG53_019290</name>
</gene>
<reference evidence="1" key="1">
    <citation type="submission" date="2022-03" db="EMBL/GenBank/DDBJ databases">
        <title>Genomic analyses of argali, domestic sheep and their hybrids provide insights into chromosomal evolution, heterosis and genetic basis of agronomic traits.</title>
        <authorList>
            <person name="Li M."/>
        </authorList>
    </citation>
    <scope>NUCLEOTIDE SEQUENCE</scope>
    <source>
        <strain evidence="1">F1 hybrid</strain>
    </source>
</reference>
<evidence type="ECO:0000313" key="1">
    <source>
        <dbReference type="EMBL" id="KAI4555600.1"/>
    </source>
</evidence>
<organism evidence="1 2">
    <name type="scientific">Ovis ammon polii x Ovis aries</name>
    <dbReference type="NCBI Taxonomy" id="2918886"/>
    <lineage>
        <taxon>Eukaryota</taxon>
        <taxon>Metazoa</taxon>
        <taxon>Chordata</taxon>
        <taxon>Craniata</taxon>
        <taxon>Vertebrata</taxon>
        <taxon>Euteleostomi</taxon>
        <taxon>Mammalia</taxon>
        <taxon>Eutheria</taxon>
        <taxon>Laurasiatheria</taxon>
        <taxon>Artiodactyla</taxon>
        <taxon>Ruminantia</taxon>
        <taxon>Pecora</taxon>
        <taxon>Bovidae</taxon>
        <taxon>Caprinae</taxon>
        <taxon>Ovis</taxon>
    </lineage>
</organism>
<protein>
    <submittedName>
        <fullName evidence="1">Uncharacterized protein</fullName>
    </submittedName>
</protein>
<dbReference type="Proteomes" id="UP001057279">
    <property type="component" value="Linkage Group LG26"/>
</dbReference>
<evidence type="ECO:0000313" key="2">
    <source>
        <dbReference type="Proteomes" id="UP001057279"/>
    </source>
</evidence>
<comment type="caution">
    <text evidence="1">The sequence shown here is derived from an EMBL/GenBank/DDBJ whole genome shotgun (WGS) entry which is preliminary data.</text>
</comment>
<accession>A0ACB9U2S1</accession>
<keyword evidence="2" id="KW-1185">Reference proteome</keyword>
<sequence length="286" mass="31476">MPETKKEEKNGENRANVYGDRRNLTGKQRICDISPACLPLKWGRLAVIVLENQPSTGKWPFSESASGPIHVSSRMDMSDTGLPLGLSGDRLKHRVPTKAAPQRPSPYPKRNPENSPPPNNNCLILKWKECLSQRAAEMTKKNMDKCAYHILEKQANTDKESTATPDQPYAAASGSADLDGGCSDSWVLSSQLSRTTLFLEVRNTGTSVFFPGAAALLTSNMLCFQSSENQRHQRGEADLIDTSMNRVELKTEINCSSFQNVCIGSVVELNANITTETDATFVKQLL</sequence>
<name>A0ACB9U2S1_9CETA</name>
<proteinExistence type="predicted"/>
<dbReference type="EMBL" id="CM043051">
    <property type="protein sequence ID" value="KAI4555600.1"/>
    <property type="molecule type" value="Genomic_DNA"/>
</dbReference>